<dbReference type="Gene3D" id="3.40.190.10">
    <property type="entry name" value="Periplasmic binding protein-like II"/>
    <property type="match status" value="2"/>
</dbReference>
<dbReference type="STRING" id="1838280.A6M21_08855"/>
<dbReference type="RefSeq" id="WP_066667720.1">
    <property type="nucleotide sequence ID" value="NZ_LYVF01000137.1"/>
</dbReference>
<evidence type="ECO:0000256" key="2">
    <source>
        <dbReference type="ARBA" id="ARBA00010333"/>
    </source>
</evidence>
<proteinExistence type="inferred from homology"/>
<dbReference type="GO" id="GO:0015276">
    <property type="term" value="F:ligand-gated monoatomic ion channel activity"/>
    <property type="evidence" value="ECO:0007669"/>
    <property type="project" value="InterPro"/>
</dbReference>
<dbReference type="InterPro" id="IPR001638">
    <property type="entry name" value="Solute-binding_3/MltF_N"/>
</dbReference>
<evidence type="ECO:0000259" key="7">
    <source>
        <dbReference type="SMART" id="SM00079"/>
    </source>
</evidence>
<dbReference type="PROSITE" id="PS01039">
    <property type="entry name" value="SBP_BACTERIAL_3"/>
    <property type="match status" value="1"/>
</dbReference>
<dbReference type="PANTHER" id="PTHR35936:SF17">
    <property type="entry name" value="ARGININE-BINDING EXTRACELLULAR PROTEIN ARTP"/>
    <property type="match status" value="1"/>
</dbReference>
<evidence type="ECO:0000256" key="4">
    <source>
        <dbReference type="RuleBase" id="RU003744"/>
    </source>
</evidence>
<protein>
    <submittedName>
        <fullName evidence="8">Glutamine ABC transporter substrate-binding protein</fullName>
    </submittedName>
</protein>
<comment type="subcellular location">
    <subcellularLocation>
        <location evidence="1">Cell envelope</location>
    </subcellularLocation>
</comment>
<dbReference type="OrthoDB" id="9774451at2"/>
<evidence type="ECO:0000256" key="5">
    <source>
        <dbReference type="SAM" id="SignalP"/>
    </source>
</evidence>
<comment type="similarity">
    <text evidence="2 4">Belongs to the bacterial solute-binding protein 3 family.</text>
</comment>
<feature type="chain" id="PRO_5008596902" evidence="5">
    <location>
        <begin position="30"/>
        <end position="277"/>
    </location>
</feature>
<evidence type="ECO:0000313" key="9">
    <source>
        <dbReference type="Proteomes" id="UP000078532"/>
    </source>
</evidence>
<dbReference type="SMART" id="SM00062">
    <property type="entry name" value="PBPb"/>
    <property type="match status" value="1"/>
</dbReference>
<dbReference type="InterPro" id="IPR001320">
    <property type="entry name" value="Iontro_rcpt_C"/>
</dbReference>
<dbReference type="GO" id="GO:0030313">
    <property type="term" value="C:cell envelope"/>
    <property type="evidence" value="ECO:0007669"/>
    <property type="project" value="UniProtKB-SubCell"/>
</dbReference>
<dbReference type="InterPro" id="IPR018313">
    <property type="entry name" value="SBP_3_CS"/>
</dbReference>
<accession>A0A1B7LF32</accession>
<feature type="domain" description="Solute-binding protein family 3/N-terminal" evidence="6">
    <location>
        <begin position="45"/>
        <end position="265"/>
    </location>
</feature>
<comment type="caution">
    <text evidence="8">The sequence shown here is derived from an EMBL/GenBank/DDBJ whole genome shotgun (WGS) entry which is preliminary data.</text>
</comment>
<dbReference type="GO" id="GO:0016020">
    <property type="term" value="C:membrane"/>
    <property type="evidence" value="ECO:0007669"/>
    <property type="project" value="InterPro"/>
</dbReference>
<evidence type="ECO:0000313" key="8">
    <source>
        <dbReference type="EMBL" id="OAT82261.1"/>
    </source>
</evidence>
<name>A0A1B7LF32_9FIRM</name>
<feature type="domain" description="Ionotropic glutamate receptor C-terminal" evidence="7">
    <location>
        <begin position="45"/>
        <end position="264"/>
    </location>
</feature>
<evidence type="ECO:0000256" key="1">
    <source>
        <dbReference type="ARBA" id="ARBA00004196"/>
    </source>
</evidence>
<dbReference type="PANTHER" id="PTHR35936">
    <property type="entry name" value="MEMBRANE-BOUND LYTIC MUREIN TRANSGLYCOSYLASE F"/>
    <property type="match status" value="1"/>
</dbReference>
<dbReference type="PROSITE" id="PS51257">
    <property type="entry name" value="PROKAR_LIPOPROTEIN"/>
    <property type="match status" value="1"/>
</dbReference>
<dbReference type="Pfam" id="PF00497">
    <property type="entry name" value="SBP_bac_3"/>
    <property type="match status" value="1"/>
</dbReference>
<keyword evidence="3 5" id="KW-0732">Signal</keyword>
<keyword evidence="9" id="KW-1185">Reference proteome</keyword>
<gene>
    <name evidence="8" type="ORF">A6M21_08855</name>
</gene>
<feature type="signal peptide" evidence="5">
    <location>
        <begin position="1"/>
        <end position="29"/>
    </location>
</feature>
<organism evidence="8 9">
    <name type="scientific">Desulfotomaculum copahuensis</name>
    <dbReference type="NCBI Taxonomy" id="1838280"/>
    <lineage>
        <taxon>Bacteria</taxon>
        <taxon>Bacillati</taxon>
        <taxon>Bacillota</taxon>
        <taxon>Clostridia</taxon>
        <taxon>Eubacteriales</taxon>
        <taxon>Desulfotomaculaceae</taxon>
        <taxon>Desulfotomaculum</taxon>
    </lineage>
</organism>
<evidence type="ECO:0000259" key="6">
    <source>
        <dbReference type="SMART" id="SM00062"/>
    </source>
</evidence>
<dbReference type="CDD" id="cd13624">
    <property type="entry name" value="PBP2_Arg_Lys_His"/>
    <property type="match status" value="1"/>
</dbReference>
<evidence type="ECO:0000256" key="3">
    <source>
        <dbReference type="ARBA" id="ARBA00022729"/>
    </source>
</evidence>
<dbReference type="AlphaFoldDB" id="A0A1B7LF32"/>
<sequence length="277" mass="29804">MQKSFKWALTVLVVLAVALAAAGCGGQQAAQNKAGGEQQATGKQVVRVASDTAYAPFEFQDTSTGNYIGFDMDLINAIGKVNNWDVKVRSMNFDGIVPALESSSVDAAISAMTINAERKKKVNFSLPYYQSGQSIIVQASNNSIKGWNDLKGKKIGVQIATTGADEARKIPGAKVTDYNTINEAFMALKNGNVDAVVNDYPVNAYFIKQGNKDVKLVGDLRTSEVYGIAVPKSKPETLAKINSALETLKKNGQFAEIYKKWFGQAPPDFLPGEPPAK</sequence>
<dbReference type="Proteomes" id="UP000078532">
    <property type="component" value="Unassembled WGS sequence"/>
</dbReference>
<dbReference type="SUPFAM" id="SSF53850">
    <property type="entry name" value="Periplasmic binding protein-like II"/>
    <property type="match status" value="1"/>
</dbReference>
<reference evidence="8 9" key="1">
    <citation type="submission" date="2016-04" db="EMBL/GenBank/DDBJ databases">
        <authorList>
            <person name="Evans L.H."/>
            <person name="Alamgir A."/>
            <person name="Owens N."/>
            <person name="Weber N.D."/>
            <person name="Virtaneva K."/>
            <person name="Barbian K."/>
            <person name="Babar A."/>
            <person name="Rosenke K."/>
        </authorList>
    </citation>
    <scope>NUCLEOTIDE SEQUENCE [LARGE SCALE GENOMIC DNA]</scope>
    <source>
        <strain evidence="8 9">LMa1</strain>
    </source>
</reference>
<dbReference type="EMBL" id="LYVF01000137">
    <property type="protein sequence ID" value="OAT82261.1"/>
    <property type="molecule type" value="Genomic_DNA"/>
</dbReference>
<dbReference type="SMART" id="SM00079">
    <property type="entry name" value="PBPe"/>
    <property type="match status" value="1"/>
</dbReference>